<protein>
    <submittedName>
        <fullName evidence="5">Uncharacterized protein</fullName>
    </submittedName>
</protein>
<keyword evidence="1 3" id="KW-0853">WD repeat</keyword>
<dbReference type="PANTHER" id="PTHR19847">
    <property type="entry name" value="DDB1- AND CUL4-ASSOCIATED FACTOR 11"/>
    <property type="match status" value="1"/>
</dbReference>
<evidence type="ECO:0000256" key="1">
    <source>
        <dbReference type="ARBA" id="ARBA00022574"/>
    </source>
</evidence>
<organism evidence="5 6">
    <name type="scientific">Pocillopora damicornis</name>
    <name type="common">Cauliflower coral</name>
    <name type="synonym">Millepora damicornis</name>
    <dbReference type="NCBI Taxonomy" id="46731"/>
    <lineage>
        <taxon>Eukaryota</taxon>
        <taxon>Metazoa</taxon>
        <taxon>Cnidaria</taxon>
        <taxon>Anthozoa</taxon>
        <taxon>Hexacorallia</taxon>
        <taxon>Scleractinia</taxon>
        <taxon>Astrocoeniina</taxon>
        <taxon>Pocilloporidae</taxon>
        <taxon>Pocillopora</taxon>
    </lineage>
</organism>
<feature type="compositionally biased region" description="Acidic residues" evidence="4">
    <location>
        <begin position="515"/>
        <end position="525"/>
    </location>
</feature>
<evidence type="ECO:0000313" key="5">
    <source>
        <dbReference type="EMBL" id="RMX58042.1"/>
    </source>
</evidence>
<dbReference type="AlphaFoldDB" id="A0A3M6UWI1"/>
<sequence length="547" mass="61445">MGSRNTRGSRREVEQNRDESTSNPGVTEDADSDDNESDLVSVLAFLLRSGQARLVRATTEGGSGIHIIHGMSSSDSDDDEDFDEDFAYHNGKVASPPVDPNPNTLVVDQSVFKLDTLLSSGQILGGQNICSRLHRRESSLHNRPNFTSSDKAAASANYIPNKKATKAQFLQKLFCGQYSSDGTVFLSACQDQNIRLYDTTHGQFKEFRNIVARDVGWSIIDTDFSPDQQYLIYSSWSDYIHLCNIYGDYETHAALCLNPEDSRFCAFSIKFSHDNKEILAGANDAAIYVYDRESNQRTLRVHGHEDDVNTVAFADDSSHILFSGADDGLCKVWDRRQLSENCPCPVGVLAGHADGITHIDPRGDGRHLITNSKDQTIKLWDMRKFSAEEGISATKRAVAGQRWDYRWQPVPRKSVRRSKLDGDSSVMTYRGHSVLHTLVRCYFSPLRTTGQRYIYSGCSTGAVVIYDALTGKIISRLSGHRSAVRDVSWHPYENEIVSTSWDGTLGLWRYKRPNDEEDNKEEEEPEPKQQSVGPCRRSIRLRNLIHV</sequence>
<name>A0A3M6UWI1_POCDA</name>
<dbReference type="Proteomes" id="UP000275408">
    <property type="component" value="Unassembled WGS sequence"/>
</dbReference>
<dbReference type="PANTHER" id="PTHR19847:SF7">
    <property type="entry name" value="DDB1- AND CUL4-ASSOCIATED FACTOR 11"/>
    <property type="match status" value="1"/>
</dbReference>
<comment type="caution">
    <text evidence="5">The sequence shown here is derived from an EMBL/GenBank/DDBJ whole genome shotgun (WGS) entry which is preliminary data.</text>
</comment>
<evidence type="ECO:0000313" key="6">
    <source>
        <dbReference type="Proteomes" id="UP000275408"/>
    </source>
</evidence>
<dbReference type="SMART" id="SM00320">
    <property type="entry name" value="WD40"/>
    <property type="match status" value="7"/>
</dbReference>
<dbReference type="InterPro" id="IPR001680">
    <property type="entry name" value="WD40_rpt"/>
</dbReference>
<evidence type="ECO:0000256" key="2">
    <source>
        <dbReference type="ARBA" id="ARBA00022737"/>
    </source>
</evidence>
<dbReference type="PROSITE" id="PS50082">
    <property type="entry name" value="WD_REPEATS_2"/>
    <property type="match status" value="3"/>
</dbReference>
<feature type="region of interest" description="Disordered" evidence="4">
    <location>
        <begin position="514"/>
        <end position="536"/>
    </location>
</feature>
<feature type="repeat" description="WD" evidence="3">
    <location>
        <begin position="301"/>
        <end position="334"/>
    </location>
</feature>
<feature type="region of interest" description="Disordered" evidence="4">
    <location>
        <begin position="1"/>
        <end position="34"/>
    </location>
</feature>
<keyword evidence="6" id="KW-1185">Reference proteome</keyword>
<dbReference type="PROSITE" id="PS50294">
    <property type="entry name" value="WD_REPEATS_REGION"/>
    <property type="match status" value="3"/>
</dbReference>
<reference evidence="5 6" key="1">
    <citation type="journal article" date="2018" name="Sci. Rep.">
        <title>Comparative analysis of the Pocillopora damicornis genome highlights role of immune system in coral evolution.</title>
        <authorList>
            <person name="Cunning R."/>
            <person name="Bay R.A."/>
            <person name="Gillette P."/>
            <person name="Baker A.C."/>
            <person name="Traylor-Knowles N."/>
        </authorList>
    </citation>
    <scope>NUCLEOTIDE SEQUENCE [LARGE SCALE GENOMIC DNA]</scope>
    <source>
        <strain evidence="5">RSMAS</strain>
        <tissue evidence="5">Whole animal</tissue>
    </source>
</reference>
<feature type="compositionally biased region" description="Basic and acidic residues" evidence="4">
    <location>
        <begin position="9"/>
        <end position="20"/>
    </location>
</feature>
<feature type="repeat" description="WD" evidence="3">
    <location>
        <begin position="477"/>
        <end position="518"/>
    </location>
</feature>
<dbReference type="EMBL" id="RCHS01000548">
    <property type="protein sequence ID" value="RMX58042.1"/>
    <property type="molecule type" value="Genomic_DNA"/>
</dbReference>
<dbReference type="SUPFAM" id="SSF50978">
    <property type="entry name" value="WD40 repeat-like"/>
    <property type="match status" value="1"/>
</dbReference>
<dbReference type="STRING" id="46731.A0A3M6UWI1"/>
<gene>
    <name evidence="5" type="ORF">pdam_00013429</name>
</gene>
<dbReference type="FunFam" id="2.130.10.10:FF:000492">
    <property type="entry name" value="LEC14B homolog isoform X2"/>
    <property type="match status" value="1"/>
</dbReference>
<dbReference type="OMA" id="EHTFPQM"/>
<feature type="repeat" description="WD" evidence="3">
    <location>
        <begin position="349"/>
        <end position="383"/>
    </location>
</feature>
<evidence type="ECO:0000256" key="3">
    <source>
        <dbReference type="PROSITE-ProRule" id="PRU00221"/>
    </source>
</evidence>
<dbReference type="OrthoDB" id="63070at2759"/>
<keyword evidence="2" id="KW-0677">Repeat</keyword>
<dbReference type="GO" id="GO:0080008">
    <property type="term" value="C:Cul4-RING E3 ubiquitin ligase complex"/>
    <property type="evidence" value="ECO:0007669"/>
    <property type="project" value="TreeGrafter"/>
</dbReference>
<dbReference type="InterPro" id="IPR036322">
    <property type="entry name" value="WD40_repeat_dom_sf"/>
</dbReference>
<accession>A0A3M6UWI1</accession>
<dbReference type="Pfam" id="PF00400">
    <property type="entry name" value="WD40"/>
    <property type="match status" value="4"/>
</dbReference>
<dbReference type="InterPro" id="IPR015943">
    <property type="entry name" value="WD40/YVTN_repeat-like_dom_sf"/>
</dbReference>
<dbReference type="InterPro" id="IPR051859">
    <property type="entry name" value="DCAF"/>
</dbReference>
<proteinExistence type="predicted"/>
<dbReference type="GO" id="GO:0043161">
    <property type="term" value="P:proteasome-mediated ubiquitin-dependent protein catabolic process"/>
    <property type="evidence" value="ECO:0007669"/>
    <property type="project" value="TreeGrafter"/>
</dbReference>
<dbReference type="Gene3D" id="2.130.10.10">
    <property type="entry name" value="YVTN repeat-like/Quinoprotein amine dehydrogenase"/>
    <property type="match status" value="2"/>
</dbReference>
<dbReference type="PRINTS" id="PR00320">
    <property type="entry name" value="GPROTEINBRPT"/>
</dbReference>
<dbReference type="InterPro" id="IPR020472">
    <property type="entry name" value="WD40_PAC1"/>
</dbReference>
<evidence type="ECO:0000256" key="4">
    <source>
        <dbReference type="SAM" id="MobiDB-lite"/>
    </source>
</evidence>